<organism evidence="1 2">
    <name type="scientific">Bordetella hinzii</name>
    <dbReference type="NCBI Taxonomy" id="103855"/>
    <lineage>
        <taxon>Bacteria</taxon>
        <taxon>Pseudomonadati</taxon>
        <taxon>Pseudomonadota</taxon>
        <taxon>Betaproteobacteria</taxon>
        <taxon>Burkholderiales</taxon>
        <taxon>Alcaligenaceae</taxon>
        <taxon>Bordetella</taxon>
    </lineage>
</organism>
<evidence type="ECO:0000313" key="2">
    <source>
        <dbReference type="Proteomes" id="UP000282741"/>
    </source>
</evidence>
<dbReference type="Gene3D" id="3.30.390.50">
    <property type="entry name" value="CO dehydrogenase flavoprotein, C-terminal domain"/>
    <property type="match status" value="1"/>
</dbReference>
<accession>A0AAN1RZY0</accession>
<proteinExistence type="predicted"/>
<name>A0AAN1RZY0_9BORD</name>
<evidence type="ECO:0000313" key="1">
    <source>
        <dbReference type="EMBL" id="AZW18518.1"/>
    </source>
</evidence>
<dbReference type="SUPFAM" id="SSF82649">
    <property type="entry name" value="SufE/NifU"/>
    <property type="match status" value="1"/>
</dbReference>
<reference evidence="2" key="1">
    <citation type="submission" date="2017-10" db="EMBL/GenBank/DDBJ databases">
        <title>Whole genome sequencing of various Bordetella species.</title>
        <authorList>
            <person name="Weigand M.R."/>
            <person name="Loparev V."/>
            <person name="Peng Y."/>
            <person name="Bowden K.E."/>
            <person name="Tondella M.L."/>
            <person name="Williams M.M."/>
        </authorList>
    </citation>
    <scope>NUCLEOTIDE SEQUENCE [LARGE SCALE GENOMIC DNA]</scope>
    <source>
        <strain evidence="2">H720</strain>
    </source>
</reference>
<dbReference type="GO" id="GO:0016979">
    <property type="term" value="F:lipoate-protein ligase activity"/>
    <property type="evidence" value="ECO:0007669"/>
    <property type="project" value="UniProtKB-EC"/>
</dbReference>
<gene>
    <name evidence="1" type="ORF">CS347_17980</name>
</gene>
<dbReference type="Proteomes" id="UP000282741">
    <property type="component" value="Chromosome"/>
</dbReference>
<sequence length="97" mass="10081">MTEGPPMHGEYKVPGGKLVVADLAVSNGLLADVRISGDFFLEPPEALEAINRALTGLPAEAGEAQLSQAVRQALPAEAELFGFSPEAVAVVVRRALA</sequence>
<dbReference type="AlphaFoldDB" id="A0AAN1RZY0"/>
<keyword evidence="1" id="KW-0436">Ligase</keyword>
<dbReference type="GO" id="GO:0009249">
    <property type="term" value="P:protein lipoylation"/>
    <property type="evidence" value="ECO:0007669"/>
    <property type="project" value="UniProtKB-ARBA"/>
</dbReference>
<dbReference type="GO" id="GO:0005524">
    <property type="term" value="F:ATP binding"/>
    <property type="evidence" value="ECO:0007669"/>
    <property type="project" value="UniProtKB-KW"/>
</dbReference>
<protein>
    <submittedName>
        <fullName evidence="1">Biotin--protein ligase</fullName>
    </submittedName>
</protein>
<dbReference type="EMBL" id="CP024172">
    <property type="protein sequence ID" value="AZW18518.1"/>
    <property type="molecule type" value="Genomic_DNA"/>
</dbReference>